<feature type="region of interest" description="Disordered" evidence="1">
    <location>
        <begin position="118"/>
        <end position="156"/>
    </location>
</feature>
<sequence>QPRRLWQEMRVPLSMWRPWRDHANRGDEKEKERKVEQEVITCPLQEFCEEELKGAVADMQVKDSTCDGALQPTVVECSCEGVRNDEEEVTLETTINGEGTRLEPRKLLQTKEHMENEYKEINEHKETLGDYKEPRKREEHEYRNREALEIPAKSRG</sequence>
<feature type="non-terminal residue" evidence="2">
    <location>
        <position position="1"/>
    </location>
</feature>
<gene>
    <name evidence="2" type="ORF">KI387_039706</name>
</gene>
<organism evidence="2 3">
    <name type="scientific">Taxus chinensis</name>
    <name type="common">Chinese yew</name>
    <name type="synonym">Taxus wallichiana var. chinensis</name>
    <dbReference type="NCBI Taxonomy" id="29808"/>
    <lineage>
        <taxon>Eukaryota</taxon>
        <taxon>Viridiplantae</taxon>
        <taxon>Streptophyta</taxon>
        <taxon>Embryophyta</taxon>
        <taxon>Tracheophyta</taxon>
        <taxon>Spermatophyta</taxon>
        <taxon>Pinopsida</taxon>
        <taxon>Pinidae</taxon>
        <taxon>Conifers II</taxon>
        <taxon>Cupressales</taxon>
        <taxon>Taxaceae</taxon>
        <taxon>Taxus</taxon>
    </lineage>
</organism>
<dbReference type="EMBL" id="JAHRHJ020000011">
    <property type="protein sequence ID" value="KAH9296118.1"/>
    <property type="molecule type" value="Genomic_DNA"/>
</dbReference>
<feature type="compositionally biased region" description="Basic and acidic residues" evidence="1">
    <location>
        <begin position="118"/>
        <end position="148"/>
    </location>
</feature>
<reference evidence="2 3" key="1">
    <citation type="journal article" date="2021" name="Nat. Plants">
        <title>The Taxus genome provides insights into paclitaxel biosynthesis.</title>
        <authorList>
            <person name="Xiong X."/>
            <person name="Gou J."/>
            <person name="Liao Q."/>
            <person name="Li Y."/>
            <person name="Zhou Q."/>
            <person name="Bi G."/>
            <person name="Li C."/>
            <person name="Du R."/>
            <person name="Wang X."/>
            <person name="Sun T."/>
            <person name="Guo L."/>
            <person name="Liang H."/>
            <person name="Lu P."/>
            <person name="Wu Y."/>
            <person name="Zhang Z."/>
            <person name="Ro D.K."/>
            <person name="Shang Y."/>
            <person name="Huang S."/>
            <person name="Yan J."/>
        </authorList>
    </citation>
    <scope>NUCLEOTIDE SEQUENCE [LARGE SCALE GENOMIC DNA]</scope>
    <source>
        <strain evidence="2">Ta-2019</strain>
    </source>
</reference>
<accession>A0AA38CGB9</accession>
<dbReference type="Proteomes" id="UP000824469">
    <property type="component" value="Unassembled WGS sequence"/>
</dbReference>
<keyword evidence="3" id="KW-1185">Reference proteome</keyword>
<evidence type="ECO:0000256" key="1">
    <source>
        <dbReference type="SAM" id="MobiDB-lite"/>
    </source>
</evidence>
<protein>
    <submittedName>
        <fullName evidence="2">Uncharacterized protein</fullName>
    </submittedName>
</protein>
<comment type="caution">
    <text evidence="2">The sequence shown here is derived from an EMBL/GenBank/DDBJ whole genome shotgun (WGS) entry which is preliminary data.</text>
</comment>
<proteinExistence type="predicted"/>
<evidence type="ECO:0000313" key="3">
    <source>
        <dbReference type="Proteomes" id="UP000824469"/>
    </source>
</evidence>
<dbReference type="AlphaFoldDB" id="A0AA38CGB9"/>
<evidence type="ECO:0000313" key="2">
    <source>
        <dbReference type="EMBL" id="KAH9296118.1"/>
    </source>
</evidence>
<name>A0AA38CGB9_TAXCH</name>